<comment type="caution">
    <text evidence="1">The sequence shown here is derived from an EMBL/GenBank/DDBJ whole genome shotgun (WGS) entry which is preliminary data.</text>
</comment>
<evidence type="ECO:0000313" key="2">
    <source>
        <dbReference type="Proteomes" id="UP000070810"/>
    </source>
</evidence>
<proteinExistence type="predicted"/>
<gene>
    <name evidence="1" type="ORF">NS354_00350</name>
</gene>
<evidence type="ECO:0000313" key="1">
    <source>
        <dbReference type="EMBL" id="KTR87363.1"/>
    </source>
</evidence>
<organism evidence="1 2">
    <name type="scientific">Leucobacter chromiiresistens</name>
    <dbReference type="NCBI Taxonomy" id="1079994"/>
    <lineage>
        <taxon>Bacteria</taxon>
        <taxon>Bacillati</taxon>
        <taxon>Actinomycetota</taxon>
        <taxon>Actinomycetes</taxon>
        <taxon>Micrococcales</taxon>
        <taxon>Microbacteriaceae</taxon>
        <taxon>Leucobacter</taxon>
    </lineage>
</organism>
<keyword evidence="2" id="KW-1185">Reference proteome</keyword>
<dbReference type="PATRIC" id="fig|1079994.3.peg.1638"/>
<accession>A0A147ES53</accession>
<protein>
    <submittedName>
        <fullName evidence="1">Uncharacterized protein</fullName>
    </submittedName>
</protein>
<name>A0A147ES53_9MICO</name>
<dbReference type="AlphaFoldDB" id="A0A147ES53"/>
<dbReference type="Proteomes" id="UP000070810">
    <property type="component" value="Unassembled WGS sequence"/>
</dbReference>
<reference evidence="1 2" key="1">
    <citation type="journal article" date="2016" name="Front. Microbiol.">
        <title>Genomic Resource of Rice Seed Associated Bacteria.</title>
        <authorList>
            <person name="Midha S."/>
            <person name="Bansal K."/>
            <person name="Sharma S."/>
            <person name="Kumar N."/>
            <person name="Patil P.P."/>
            <person name="Chaudhry V."/>
            <person name="Patil P.B."/>
        </authorList>
    </citation>
    <scope>NUCLEOTIDE SEQUENCE [LARGE SCALE GENOMIC DNA]</scope>
    <source>
        <strain evidence="1 2">NS354</strain>
    </source>
</reference>
<dbReference type="EMBL" id="LDRK01000004">
    <property type="protein sequence ID" value="KTR87363.1"/>
    <property type="molecule type" value="Genomic_DNA"/>
</dbReference>
<sequence>MGAGVLALAAAGCAEPEPEPEPLSMTRAAEVYLAAVCPVNEAWDAADVELDRLRLAATREDANSTAAFAEAMSVVAERSGAAASSLASEERAWPAEAEEPVAAVAETLAADREQASRVAALPAEDLVAYRWDGADDVGATAAEARAALGLPDDAAEACAAWRASGEEAAEPEEDPQ</sequence>